<evidence type="ECO:0000313" key="4">
    <source>
        <dbReference type="Proteomes" id="UP001195483"/>
    </source>
</evidence>
<keyword evidence="1" id="KW-1133">Transmembrane helix</keyword>
<accession>A0AAE0VK22</accession>
<feature type="transmembrane region" description="Helical" evidence="1">
    <location>
        <begin position="51"/>
        <end position="68"/>
    </location>
</feature>
<keyword evidence="2" id="KW-0732">Signal</keyword>
<protein>
    <submittedName>
        <fullName evidence="3">Uncharacterized protein</fullName>
    </submittedName>
</protein>
<gene>
    <name evidence="3" type="ORF">CHS0354_002383</name>
</gene>
<dbReference type="EMBL" id="JAEAOA010000204">
    <property type="protein sequence ID" value="KAK3579737.1"/>
    <property type="molecule type" value="Genomic_DNA"/>
</dbReference>
<reference evidence="3" key="2">
    <citation type="journal article" date="2021" name="Genome Biol. Evol.">
        <title>Developing a high-quality reference genome for a parasitic bivalve with doubly uniparental inheritance (Bivalvia: Unionida).</title>
        <authorList>
            <person name="Smith C.H."/>
        </authorList>
    </citation>
    <scope>NUCLEOTIDE SEQUENCE</scope>
    <source>
        <strain evidence="3">CHS0354</strain>
        <tissue evidence="3">Mantle</tissue>
    </source>
</reference>
<dbReference type="Proteomes" id="UP001195483">
    <property type="component" value="Unassembled WGS sequence"/>
</dbReference>
<keyword evidence="1" id="KW-0812">Transmembrane</keyword>
<sequence>MAKTDVPAMALLLALLVVLLMIQTVASQNNTTYPSTSTTIATTGKSLALTLFPSCITCVLLLSVFFAIKEWVCTF</sequence>
<keyword evidence="4" id="KW-1185">Reference proteome</keyword>
<keyword evidence="1" id="KW-0472">Membrane</keyword>
<name>A0AAE0VK22_9BIVA</name>
<comment type="caution">
    <text evidence="3">The sequence shown here is derived from an EMBL/GenBank/DDBJ whole genome shotgun (WGS) entry which is preliminary data.</text>
</comment>
<feature type="signal peptide" evidence="2">
    <location>
        <begin position="1"/>
        <end position="27"/>
    </location>
</feature>
<organism evidence="3 4">
    <name type="scientific">Potamilus streckersoni</name>
    <dbReference type="NCBI Taxonomy" id="2493646"/>
    <lineage>
        <taxon>Eukaryota</taxon>
        <taxon>Metazoa</taxon>
        <taxon>Spiralia</taxon>
        <taxon>Lophotrochozoa</taxon>
        <taxon>Mollusca</taxon>
        <taxon>Bivalvia</taxon>
        <taxon>Autobranchia</taxon>
        <taxon>Heteroconchia</taxon>
        <taxon>Palaeoheterodonta</taxon>
        <taxon>Unionida</taxon>
        <taxon>Unionoidea</taxon>
        <taxon>Unionidae</taxon>
        <taxon>Ambleminae</taxon>
        <taxon>Lampsilini</taxon>
        <taxon>Potamilus</taxon>
    </lineage>
</organism>
<dbReference type="AlphaFoldDB" id="A0AAE0VK22"/>
<proteinExistence type="predicted"/>
<reference evidence="3" key="3">
    <citation type="submission" date="2023-05" db="EMBL/GenBank/DDBJ databases">
        <authorList>
            <person name="Smith C.H."/>
        </authorList>
    </citation>
    <scope>NUCLEOTIDE SEQUENCE</scope>
    <source>
        <strain evidence="3">CHS0354</strain>
        <tissue evidence="3">Mantle</tissue>
    </source>
</reference>
<evidence type="ECO:0000313" key="3">
    <source>
        <dbReference type="EMBL" id="KAK3579737.1"/>
    </source>
</evidence>
<evidence type="ECO:0000256" key="1">
    <source>
        <dbReference type="SAM" id="Phobius"/>
    </source>
</evidence>
<reference evidence="3" key="1">
    <citation type="journal article" date="2021" name="Genome Biol. Evol.">
        <title>A High-Quality Reference Genome for a Parasitic Bivalve with Doubly Uniparental Inheritance (Bivalvia: Unionida).</title>
        <authorList>
            <person name="Smith C.H."/>
        </authorList>
    </citation>
    <scope>NUCLEOTIDE SEQUENCE</scope>
    <source>
        <strain evidence="3">CHS0354</strain>
    </source>
</reference>
<evidence type="ECO:0000256" key="2">
    <source>
        <dbReference type="SAM" id="SignalP"/>
    </source>
</evidence>
<feature type="chain" id="PRO_5041970778" evidence="2">
    <location>
        <begin position="28"/>
        <end position="75"/>
    </location>
</feature>